<evidence type="ECO:0000259" key="5">
    <source>
        <dbReference type="Pfam" id="PF13088"/>
    </source>
</evidence>
<reference evidence="6 7" key="1">
    <citation type="submission" date="2019-02" db="EMBL/GenBank/DDBJ databases">
        <title>Deep-cultivation of Planctomycetes and their phenomic and genomic characterization uncovers novel biology.</title>
        <authorList>
            <person name="Wiegand S."/>
            <person name="Jogler M."/>
            <person name="Boedeker C."/>
            <person name="Pinto D."/>
            <person name="Vollmers J."/>
            <person name="Rivas-Marin E."/>
            <person name="Kohn T."/>
            <person name="Peeters S.H."/>
            <person name="Heuer A."/>
            <person name="Rast P."/>
            <person name="Oberbeckmann S."/>
            <person name="Bunk B."/>
            <person name="Jeske O."/>
            <person name="Meyerdierks A."/>
            <person name="Storesund J.E."/>
            <person name="Kallscheuer N."/>
            <person name="Luecker S."/>
            <person name="Lage O.M."/>
            <person name="Pohl T."/>
            <person name="Merkel B.J."/>
            <person name="Hornburger P."/>
            <person name="Mueller R.-W."/>
            <person name="Bruemmer F."/>
            <person name="Labrenz M."/>
            <person name="Spormann A.M."/>
            <person name="Op den Camp H."/>
            <person name="Overmann J."/>
            <person name="Amann R."/>
            <person name="Jetten M.S.M."/>
            <person name="Mascher T."/>
            <person name="Medema M.H."/>
            <person name="Devos D.P."/>
            <person name="Kaster A.-K."/>
            <person name="Ovreas L."/>
            <person name="Rohde M."/>
            <person name="Galperin M.Y."/>
            <person name="Jogler C."/>
        </authorList>
    </citation>
    <scope>NUCLEOTIDE SEQUENCE [LARGE SCALE GENOMIC DNA]</scope>
    <source>
        <strain evidence="6 7">HG15A2</strain>
    </source>
</reference>
<dbReference type="KEGG" id="amob:HG15A2_23730"/>
<protein>
    <recommendedName>
        <fullName evidence="3">exo-alpha-sialidase</fullName>
        <ecNumber evidence="3">3.2.1.18</ecNumber>
    </recommendedName>
</protein>
<dbReference type="GO" id="GO:0004308">
    <property type="term" value="F:exo-alpha-sialidase activity"/>
    <property type="evidence" value="ECO:0007669"/>
    <property type="project" value="UniProtKB-EC"/>
</dbReference>
<dbReference type="SUPFAM" id="SSF50939">
    <property type="entry name" value="Sialidases"/>
    <property type="match status" value="1"/>
</dbReference>
<feature type="chain" id="PRO_5022007165" description="exo-alpha-sialidase" evidence="4">
    <location>
        <begin position="25"/>
        <end position="413"/>
    </location>
</feature>
<dbReference type="AlphaFoldDB" id="A0A517MW19"/>
<dbReference type="EMBL" id="CP036263">
    <property type="protein sequence ID" value="QDS99083.1"/>
    <property type="molecule type" value="Genomic_DNA"/>
</dbReference>
<feature type="domain" description="Sialidase" evidence="5">
    <location>
        <begin position="87"/>
        <end position="384"/>
    </location>
</feature>
<feature type="signal peptide" evidence="4">
    <location>
        <begin position="1"/>
        <end position="24"/>
    </location>
</feature>
<accession>A0A517MW19</accession>
<evidence type="ECO:0000256" key="1">
    <source>
        <dbReference type="ARBA" id="ARBA00000427"/>
    </source>
</evidence>
<evidence type="ECO:0000256" key="4">
    <source>
        <dbReference type="SAM" id="SignalP"/>
    </source>
</evidence>
<comment type="catalytic activity">
    <reaction evidence="1">
        <text>Hydrolysis of alpha-(2-&gt;3)-, alpha-(2-&gt;6)-, alpha-(2-&gt;8)- glycosidic linkages of terminal sialic acid residues in oligosaccharides, glycoproteins, glycolipids, colominic acid and synthetic substrates.</text>
        <dbReference type="EC" id="3.2.1.18"/>
    </reaction>
</comment>
<evidence type="ECO:0000313" key="7">
    <source>
        <dbReference type="Proteomes" id="UP000319852"/>
    </source>
</evidence>
<keyword evidence="6" id="KW-0378">Hydrolase</keyword>
<evidence type="ECO:0000313" key="6">
    <source>
        <dbReference type="EMBL" id="QDS99083.1"/>
    </source>
</evidence>
<dbReference type="Pfam" id="PF13088">
    <property type="entry name" value="BNR_2"/>
    <property type="match status" value="1"/>
</dbReference>
<keyword evidence="4" id="KW-0732">Signal</keyword>
<dbReference type="Gene3D" id="2.120.10.10">
    <property type="match status" value="1"/>
</dbReference>
<comment type="similarity">
    <text evidence="2">Belongs to the glycosyl hydrolase 33 family.</text>
</comment>
<dbReference type="PANTHER" id="PTHR10628:SF30">
    <property type="entry name" value="EXO-ALPHA-SIALIDASE"/>
    <property type="match status" value="1"/>
</dbReference>
<dbReference type="CDD" id="cd15482">
    <property type="entry name" value="Sialidase_non-viral"/>
    <property type="match status" value="1"/>
</dbReference>
<gene>
    <name evidence="6" type="primary">nedA_8</name>
    <name evidence="6" type="ORF">HG15A2_23730</name>
</gene>
<dbReference type="InterPro" id="IPR036278">
    <property type="entry name" value="Sialidase_sf"/>
</dbReference>
<dbReference type="InterPro" id="IPR026856">
    <property type="entry name" value="Sialidase_fam"/>
</dbReference>
<dbReference type="Proteomes" id="UP000319852">
    <property type="component" value="Chromosome"/>
</dbReference>
<sequence precursor="true">MLTRITFSILLVLIVSISIRSALAATSPEERFDRDALESRFSSDVFGYTHRDGFQSRYGYRIPVALATNNDTVLAFIERRNGLGDHAHNDIVLRRSEDGGRSWGDVIVIADEGDRCLCNPCAVLIPESGRVLMMYQDYAPDRHSVDIPHQRVKKVEPGFEGDDIVRTYLSHSDDDGKTWSVPRDVTSGTKRENIGAIGSGPGIGIVLSTGKHQGRIVMPYNESWYDENDLRHYNVYAAFSDDGGETWQVGEPAPFDKRYKGSGGEVQMVELSDGSIMLNSRSSLGNFYRKTSVSVDGGVTWSPVIDEEQLPEPVCMGSILRAKLPGEEDKHCLLFSCPASKEARKQGTLYASYDDGKTWSESWVLEPNEFAYSSLVQFSDGSIGCFYESKDYRRMIFTRFPIEHFFRNAVESE</sequence>
<evidence type="ECO:0000256" key="2">
    <source>
        <dbReference type="ARBA" id="ARBA00009348"/>
    </source>
</evidence>
<dbReference type="RefSeq" id="WP_145060359.1">
    <property type="nucleotide sequence ID" value="NZ_CP036263.1"/>
</dbReference>
<organism evidence="6 7">
    <name type="scientific">Adhaeretor mobilis</name>
    <dbReference type="NCBI Taxonomy" id="1930276"/>
    <lineage>
        <taxon>Bacteria</taxon>
        <taxon>Pseudomonadati</taxon>
        <taxon>Planctomycetota</taxon>
        <taxon>Planctomycetia</taxon>
        <taxon>Pirellulales</taxon>
        <taxon>Lacipirellulaceae</taxon>
        <taxon>Adhaeretor</taxon>
    </lineage>
</organism>
<keyword evidence="6" id="KW-0326">Glycosidase</keyword>
<dbReference type="InterPro" id="IPR011040">
    <property type="entry name" value="Sialidase"/>
</dbReference>
<dbReference type="GO" id="GO:0006689">
    <property type="term" value="P:ganglioside catabolic process"/>
    <property type="evidence" value="ECO:0007669"/>
    <property type="project" value="TreeGrafter"/>
</dbReference>
<dbReference type="OrthoDB" id="7294637at2"/>
<evidence type="ECO:0000256" key="3">
    <source>
        <dbReference type="ARBA" id="ARBA00012733"/>
    </source>
</evidence>
<name>A0A517MW19_9BACT</name>
<dbReference type="GO" id="GO:0016020">
    <property type="term" value="C:membrane"/>
    <property type="evidence" value="ECO:0007669"/>
    <property type="project" value="TreeGrafter"/>
</dbReference>
<dbReference type="EC" id="3.2.1.18" evidence="3"/>
<dbReference type="GO" id="GO:0009313">
    <property type="term" value="P:oligosaccharide catabolic process"/>
    <property type="evidence" value="ECO:0007669"/>
    <property type="project" value="TreeGrafter"/>
</dbReference>
<keyword evidence="7" id="KW-1185">Reference proteome</keyword>
<dbReference type="GO" id="GO:0005737">
    <property type="term" value="C:cytoplasm"/>
    <property type="evidence" value="ECO:0007669"/>
    <property type="project" value="TreeGrafter"/>
</dbReference>
<proteinExistence type="inferred from homology"/>
<dbReference type="PANTHER" id="PTHR10628">
    <property type="entry name" value="SIALIDASE"/>
    <property type="match status" value="1"/>
</dbReference>